<reference evidence="14 15" key="1">
    <citation type="submission" date="2013-11" db="EMBL/GenBank/DDBJ databases">
        <title>Draft genome of the bovine lungworm Dictyocaulus viviparus.</title>
        <authorList>
            <person name="Mitreva M."/>
        </authorList>
    </citation>
    <scope>NUCLEOTIDE SEQUENCE [LARGE SCALE GENOMIC DNA]</scope>
    <source>
        <strain evidence="14 15">HannoverDv2000</strain>
    </source>
</reference>
<dbReference type="CDD" id="cd01730">
    <property type="entry name" value="LSm3"/>
    <property type="match status" value="1"/>
</dbReference>
<protein>
    <recommendedName>
        <fullName evidence="12">U6 snRNA-associated Sm-like protein LSm3</fullName>
    </recommendedName>
</protein>
<organism evidence="14 15">
    <name type="scientific">Dictyocaulus viviparus</name>
    <name type="common">Bovine lungworm</name>
    <dbReference type="NCBI Taxonomy" id="29172"/>
    <lineage>
        <taxon>Eukaryota</taxon>
        <taxon>Metazoa</taxon>
        <taxon>Ecdysozoa</taxon>
        <taxon>Nematoda</taxon>
        <taxon>Chromadorea</taxon>
        <taxon>Rhabditida</taxon>
        <taxon>Rhabditina</taxon>
        <taxon>Rhabditomorpha</taxon>
        <taxon>Strongyloidea</taxon>
        <taxon>Metastrongylidae</taxon>
        <taxon>Dictyocaulus</taxon>
    </lineage>
</organism>
<comment type="similarity">
    <text evidence="2">Belongs to the snRNP Sm proteins family.</text>
</comment>
<proteinExistence type="inferred from homology"/>
<evidence type="ECO:0000256" key="3">
    <source>
        <dbReference type="ARBA" id="ARBA00022448"/>
    </source>
</evidence>
<evidence type="ECO:0000256" key="1">
    <source>
        <dbReference type="ARBA" id="ARBA00004123"/>
    </source>
</evidence>
<evidence type="ECO:0000256" key="2">
    <source>
        <dbReference type="ARBA" id="ARBA00006850"/>
    </source>
</evidence>
<dbReference type="InterPro" id="IPR007515">
    <property type="entry name" value="Mss4"/>
</dbReference>
<dbReference type="InterPro" id="IPR010920">
    <property type="entry name" value="LSM_dom_sf"/>
</dbReference>
<evidence type="ECO:0000256" key="5">
    <source>
        <dbReference type="ARBA" id="ARBA00022664"/>
    </source>
</evidence>
<evidence type="ECO:0000256" key="6">
    <source>
        <dbReference type="ARBA" id="ARBA00022728"/>
    </source>
</evidence>
<dbReference type="SMART" id="SM00651">
    <property type="entry name" value="Sm"/>
    <property type="match status" value="1"/>
</dbReference>
<dbReference type="GO" id="GO:0000398">
    <property type="term" value="P:mRNA splicing, via spliceosome"/>
    <property type="evidence" value="ECO:0007669"/>
    <property type="project" value="InterPro"/>
</dbReference>
<dbReference type="Pfam" id="PF04421">
    <property type="entry name" value="Mss4"/>
    <property type="match status" value="1"/>
</dbReference>
<dbReference type="InterPro" id="IPR040002">
    <property type="entry name" value="Sm-like_LSM3"/>
</dbReference>
<dbReference type="Proteomes" id="UP000053766">
    <property type="component" value="Unassembled WGS sequence"/>
</dbReference>
<comment type="subcellular location">
    <subcellularLocation>
        <location evidence="1">Nucleus</location>
    </subcellularLocation>
</comment>
<dbReference type="GO" id="GO:0005681">
    <property type="term" value="C:spliceosomal complex"/>
    <property type="evidence" value="ECO:0007669"/>
    <property type="project" value="UniProtKB-KW"/>
</dbReference>
<dbReference type="OrthoDB" id="30840at2759"/>
<evidence type="ECO:0000256" key="11">
    <source>
        <dbReference type="ARBA" id="ARBA00023274"/>
    </source>
</evidence>
<dbReference type="GO" id="GO:0003723">
    <property type="term" value="F:RNA binding"/>
    <property type="evidence" value="ECO:0007669"/>
    <property type="project" value="UniProtKB-KW"/>
</dbReference>
<keyword evidence="10" id="KW-0539">Nucleus</keyword>
<keyword evidence="7" id="KW-0694">RNA-binding</keyword>
<dbReference type="GO" id="GO:0015031">
    <property type="term" value="P:protein transport"/>
    <property type="evidence" value="ECO:0007669"/>
    <property type="project" value="UniProtKB-KW"/>
</dbReference>
<keyword evidence="4" id="KW-0344">Guanine-nucleotide releasing factor</keyword>
<evidence type="ECO:0000259" key="13">
    <source>
        <dbReference type="PROSITE" id="PS52002"/>
    </source>
</evidence>
<dbReference type="GO" id="GO:0120115">
    <property type="term" value="C:Lsm2-8 complex"/>
    <property type="evidence" value="ECO:0007669"/>
    <property type="project" value="UniProtKB-ARBA"/>
</dbReference>
<dbReference type="SUPFAM" id="SSF51316">
    <property type="entry name" value="Mss4-like"/>
    <property type="match status" value="1"/>
</dbReference>
<sequence length="325" mass="37551">MYSTDNKDEQCQNSLNKIYSDLLHLICSFEKGSGSELTVRLRQVESALEQLRESIRSIPDIQNNEQRQRDRIASLYRQIKLKDDLIQSFVHYDIVDGSERSVFIIHLSFLCMYTICQLKMCCGLQESTSNVIEGSSNKHRLVCGVCGSVVLLAGAGRWSNRNMVLPLCRQEKNLSIQKEAVSGFWTVEDMYDFENVGFTNSAEDFSAKVDCVTSKTLWQKRKRSHRLFFFKMLSSTVEEPLDLIKLSLDERVYVKMRNDREIRGRLHAYDQHLNMILSNVEETVTTSEVDEESFEEIYRQTKRNIPMLYVRGDSVILVSPPVRAS</sequence>
<gene>
    <name evidence="14" type="ORF">DICVIV_08239</name>
</gene>
<dbReference type="InterPro" id="IPR034105">
    <property type="entry name" value="Lsm3"/>
</dbReference>
<keyword evidence="15" id="KW-1185">Reference proteome</keyword>
<dbReference type="GO" id="GO:0005737">
    <property type="term" value="C:cytoplasm"/>
    <property type="evidence" value="ECO:0007669"/>
    <property type="project" value="UniProtKB-ARBA"/>
</dbReference>
<dbReference type="GO" id="GO:0005085">
    <property type="term" value="F:guanyl-nucleotide exchange factor activity"/>
    <property type="evidence" value="ECO:0007669"/>
    <property type="project" value="UniProtKB-KW"/>
</dbReference>
<dbReference type="SUPFAM" id="SSF50182">
    <property type="entry name" value="Sm-like ribonucleoproteins"/>
    <property type="match status" value="1"/>
</dbReference>
<keyword evidence="8" id="KW-0653">Protein transport</keyword>
<dbReference type="STRING" id="29172.A0A0D8XMG3"/>
<dbReference type="Gene3D" id="2.170.150.10">
    <property type="entry name" value="Metal Binding Protein, Guanine Nucleotide Exchange Factor, Chain A"/>
    <property type="match status" value="1"/>
</dbReference>
<dbReference type="Gene3D" id="2.30.30.100">
    <property type="match status" value="1"/>
</dbReference>
<keyword evidence="3" id="KW-0813">Transport</keyword>
<dbReference type="GO" id="GO:0007264">
    <property type="term" value="P:small GTPase-mediated signal transduction"/>
    <property type="evidence" value="ECO:0007669"/>
    <property type="project" value="InterPro"/>
</dbReference>
<dbReference type="PANTHER" id="PTHR13110">
    <property type="entry name" value="U6 SNRNA-ASSOCIATED SM-LIKE PROTEIN LSM3"/>
    <property type="match status" value="1"/>
</dbReference>
<dbReference type="InterPro" id="IPR001163">
    <property type="entry name" value="Sm_dom_euk/arc"/>
</dbReference>
<evidence type="ECO:0000313" key="14">
    <source>
        <dbReference type="EMBL" id="KJH45705.1"/>
    </source>
</evidence>
<keyword evidence="6" id="KW-0747">Spliceosome</keyword>
<dbReference type="InterPro" id="IPR047575">
    <property type="entry name" value="Sm"/>
</dbReference>
<dbReference type="AlphaFoldDB" id="A0A0D8XMG3"/>
<dbReference type="PROSITE" id="PS51796">
    <property type="entry name" value="MSS4"/>
    <property type="match status" value="1"/>
</dbReference>
<keyword evidence="11" id="KW-0687">Ribonucleoprotein</keyword>
<evidence type="ECO:0000256" key="10">
    <source>
        <dbReference type="ARBA" id="ARBA00023242"/>
    </source>
</evidence>
<evidence type="ECO:0000256" key="4">
    <source>
        <dbReference type="ARBA" id="ARBA00022658"/>
    </source>
</evidence>
<feature type="domain" description="Sm" evidence="13">
    <location>
        <begin position="239"/>
        <end position="324"/>
    </location>
</feature>
<accession>A0A0D8XMG3</accession>
<dbReference type="InterPro" id="IPR011057">
    <property type="entry name" value="Mss4-like_sf"/>
</dbReference>
<evidence type="ECO:0000256" key="12">
    <source>
        <dbReference type="ARBA" id="ARBA00067758"/>
    </source>
</evidence>
<evidence type="ECO:0000256" key="8">
    <source>
        <dbReference type="ARBA" id="ARBA00022927"/>
    </source>
</evidence>
<keyword evidence="9" id="KW-0508">mRNA splicing</keyword>
<name>A0A0D8XMG3_DICVI</name>
<keyword evidence="5" id="KW-0507">mRNA processing</keyword>
<evidence type="ECO:0000256" key="9">
    <source>
        <dbReference type="ARBA" id="ARBA00023187"/>
    </source>
</evidence>
<dbReference type="Pfam" id="PF01423">
    <property type="entry name" value="LSM"/>
    <property type="match status" value="1"/>
</dbReference>
<evidence type="ECO:0000313" key="15">
    <source>
        <dbReference type="Proteomes" id="UP000053766"/>
    </source>
</evidence>
<dbReference type="FunFam" id="2.30.30.100:FF:000007">
    <property type="entry name" value="U6 snRNA-associated Sm-like protein LSm3"/>
    <property type="match status" value="1"/>
</dbReference>
<dbReference type="PROSITE" id="PS52002">
    <property type="entry name" value="SM"/>
    <property type="match status" value="1"/>
</dbReference>
<dbReference type="EMBL" id="KN716391">
    <property type="protein sequence ID" value="KJH45705.1"/>
    <property type="molecule type" value="Genomic_DNA"/>
</dbReference>
<reference evidence="15" key="2">
    <citation type="journal article" date="2016" name="Sci. Rep.">
        <title>Dictyocaulus viviparus genome, variome and transcriptome elucidate lungworm biology and support future intervention.</title>
        <authorList>
            <person name="McNulty S.N."/>
            <person name="Strube C."/>
            <person name="Rosa B.A."/>
            <person name="Martin J.C."/>
            <person name="Tyagi R."/>
            <person name="Choi Y.J."/>
            <person name="Wang Q."/>
            <person name="Hallsworth Pepin K."/>
            <person name="Zhang X."/>
            <person name="Ozersky P."/>
            <person name="Wilson R.K."/>
            <person name="Sternberg P.W."/>
            <person name="Gasser R.B."/>
            <person name="Mitreva M."/>
        </authorList>
    </citation>
    <scope>NUCLEOTIDE SEQUENCE [LARGE SCALE GENOMIC DNA]</scope>
    <source>
        <strain evidence="15">HannoverDv2000</strain>
    </source>
</reference>
<evidence type="ECO:0000256" key="7">
    <source>
        <dbReference type="ARBA" id="ARBA00022884"/>
    </source>
</evidence>
<dbReference type="InterPro" id="IPR011323">
    <property type="entry name" value="Mss4/transl-control_tumour"/>
</dbReference>